<keyword evidence="1" id="KW-0175">Coiled coil</keyword>
<accession>A0A183C5V7</accession>
<evidence type="ECO:0000256" key="2">
    <source>
        <dbReference type="SAM" id="MobiDB-lite"/>
    </source>
</evidence>
<name>A0A183C5V7_GLOPA</name>
<proteinExistence type="predicted"/>
<dbReference type="Proteomes" id="UP000050741">
    <property type="component" value="Unassembled WGS sequence"/>
</dbReference>
<reference evidence="4" key="2">
    <citation type="submission" date="2016-06" db="UniProtKB">
        <authorList>
            <consortium name="WormBaseParasite"/>
        </authorList>
    </citation>
    <scope>IDENTIFICATION</scope>
</reference>
<dbReference type="WBParaSite" id="GPLIN_000825200">
    <property type="protein sequence ID" value="GPLIN_000825200"/>
    <property type="gene ID" value="GPLIN_000825200"/>
</dbReference>
<feature type="compositionally biased region" description="Basic and acidic residues" evidence="2">
    <location>
        <begin position="294"/>
        <end position="308"/>
    </location>
</feature>
<evidence type="ECO:0000313" key="3">
    <source>
        <dbReference type="Proteomes" id="UP000050741"/>
    </source>
</evidence>
<dbReference type="AlphaFoldDB" id="A0A183C5V7"/>
<protein>
    <submittedName>
        <fullName evidence="4">Transposase</fullName>
    </submittedName>
</protein>
<keyword evidence="3" id="KW-1185">Reference proteome</keyword>
<sequence>MVPARQASGKSGAIVPARKKSNAIVPPGDSPMSHGITEYKPSRYTEFEKRANKGPVATVTDYIETAYNHKAIGKSDNEAFLSNGRSLVPNETTTTGNMYHVYPLTRLQVGRLLDLFGKYRMDLPNIEHYVLEKARQMELELKRQRIELDSLTITYTTNERIEIKLEELEKQYESYWRRETDDPWEKQLKIWHASWSRVQKFLTETDKEKKKTKVSGVAKAYMGYKGNYFLDLFVATALSRTALLRMTMYNSTRGTRGTDCSDLIELMITMSLEEREQVGLPTTPVADEQEDEESRSSRQYEGAERFQTNKKDQTKTFCSELDNEAELKYNADKAIGFGLSRIGIKSKKWNAFGYWIDHMCRHPRSIRFDKETKHMADWVLELDQFLSDLNFTISIMELFTEFSYSRLRLIFDAYRNEKGKSVYQQIKEHWDKRRTKTSRNSEDHYVVS</sequence>
<organism evidence="3 4">
    <name type="scientific">Globodera pallida</name>
    <name type="common">Potato cyst nematode worm</name>
    <name type="synonym">Heterodera pallida</name>
    <dbReference type="NCBI Taxonomy" id="36090"/>
    <lineage>
        <taxon>Eukaryota</taxon>
        <taxon>Metazoa</taxon>
        <taxon>Ecdysozoa</taxon>
        <taxon>Nematoda</taxon>
        <taxon>Chromadorea</taxon>
        <taxon>Rhabditida</taxon>
        <taxon>Tylenchina</taxon>
        <taxon>Tylenchomorpha</taxon>
        <taxon>Tylenchoidea</taxon>
        <taxon>Heteroderidae</taxon>
        <taxon>Heteroderinae</taxon>
        <taxon>Globodera</taxon>
    </lineage>
</organism>
<feature type="coiled-coil region" evidence="1">
    <location>
        <begin position="134"/>
        <end position="178"/>
    </location>
</feature>
<reference evidence="3" key="1">
    <citation type="submission" date="2014-05" db="EMBL/GenBank/DDBJ databases">
        <title>The genome and life-stage specific transcriptomes of Globodera pallida elucidate key aspects of plant parasitism by a cyst nematode.</title>
        <authorList>
            <person name="Cotton J.A."/>
            <person name="Lilley C.J."/>
            <person name="Jones L.M."/>
            <person name="Kikuchi T."/>
            <person name="Reid A.J."/>
            <person name="Thorpe P."/>
            <person name="Tsai I.J."/>
            <person name="Beasley H."/>
            <person name="Blok V."/>
            <person name="Cock P.J.A."/>
            <person name="Van den Akker S.E."/>
            <person name="Holroyd N."/>
            <person name="Hunt M."/>
            <person name="Mantelin S."/>
            <person name="Naghra H."/>
            <person name="Pain A."/>
            <person name="Palomares-Rius J.E."/>
            <person name="Zarowiecki M."/>
            <person name="Berriman M."/>
            <person name="Jones J.T."/>
            <person name="Urwin P.E."/>
        </authorList>
    </citation>
    <scope>NUCLEOTIDE SEQUENCE [LARGE SCALE GENOMIC DNA]</scope>
    <source>
        <strain evidence="3">Lindley</strain>
    </source>
</reference>
<feature type="region of interest" description="Disordered" evidence="2">
    <location>
        <begin position="278"/>
        <end position="308"/>
    </location>
</feature>
<feature type="region of interest" description="Disordered" evidence="2">
    <location>
        <begin position="1"/>
        <end position="37"/>
    </location>
</feature>
<evidence type="ECO:0000313" key="4">
    <source>
        <dbReference type="WBParaSite" id="GPLIN_000825200"/>
    </source>
</evidence>
<evidence type="ECO:0000256" key="1">
    <source>
        <dbReference type="SAM" id="Coils"/>
    </source>
</evidence>